<sequence length="134" mass="15709">MKVNQAKFDDMKVMEEAFAAQAELEAKSVQEWQKQKYQKRIKKKQHLKQEEEHKKQKFEAKKQQVLRENLDGKWDNALAIQRFVAVWNFFNTSKVPPSAMKVPWPILSHPNVTTPHDTNWENVEAFITITGCLG</sequence>
<reference evidence="2" key="1">
    <citation type="submission" date="2011-04" db="EMBL/GenBank/DDBJ databases">
        <title>Evolution of plant cell wall degrading machinery underlies the functional diversity of forest fungi.</title>
        <authorList>
            <consortium name="US DOE Joint Genome Institute (JGI-PGF)"/>
            <person name="Eastwood D.C."/>
            <person name="Floudas D."/>
            <person name="Binder M."/>
            <person name="Majcherczyk A."/>
            <person name="Schneider P."/>
            <person name="Aerts A."/>
            <person name="Asiegbu F.O."/>
            <person name="Baker S.E."/>
            <person name="Barry K."/>
            <person name="Bendiksby M."/>
            <person name="Blumentritt M."/>
            <person name="Coutinho P.M."/>
            <person name="Cullen D."/>
            <person name="Cullen D."/>
            <person name="Gathman A."/>
            <person name="Goodell B."/>
            <person name="Henrissat B."/>
            <person name="Ihrmark K."/>
            <person name="Kauserud H."/>
            <person name="Kohler A."/>
            <person name="LaButti K."/>
            <person name="Lapidus A."/>
            <person name="Lavin J.L."/>
            <person name="Lee Y.-H."/>
            <person name="Lindquist E."/>
            <person name="Lilly W."/>
            <person name="Lucas S."/>
            <person name="Morin E."/>
            <person name="Murat C."/>
            <person name="Oguiza J.A."/>
            <person name="Park J."/>
            <person name="Pisabarro A.G."/>
            <person name="Riley R."/>
            <person name="Rosling A."/>
            <person name="Salamov A."/>
            <person name="Schmidt O."/>
            <person name="Schmutz J."/>
            <person name="Skrede I."/>
            <person name="Stenlid J."/>
            <person name="Wiebenga A."/>
            <person name="Xie X."/>
            <person name="Kues U."/>
            <person name="Hibbett D.S."/>
            <person name="Hoffmeister D."/>
            <person name="Hogberg N."/>
            <person name="Martin F."/>
            <person name="Grigoriev I.V."/>
            <person name="Watkinson S.C."/>
        </authorList>
    </citation>
    <scope>NUCLEOTIDE SEQUENCE</scope>
    <source>
        <strain evidence="2">S7.9</strain>
    </source>
</reference>
<gene>
    <name evidence="2" type="ORF">SERLADRAFT_432465</name>
</gene>
<name>F8NFE7_SERL9</name>
<dbReference type="GeneID" id="18814010"/>
<dbReference type="HOGENOM" id="CLU_1897473_0_0_1"/>
<organism>
    <name type="scientific">Serpula lacrymans var. lacrymans (strain S7.9)</name>
    <name type="common">Dry rot fungus</name>
    <dbReference type="NCBI Taxonomy" id="578457"/>
    <lineage>
        <taxon>Eukaryota</taxon>
        <taxon>Fungi</taxon>
        <taxon>Dikarya</taxon>
        <taxon>Basidiomycota</taxon>
        <taxon>Agaricomycotina</taxon>
        <taxon>Agaricomycetes</taxon>
        <taxon>Agaricomycetidae</taxon>
        <taxon>Boletales</taxon>
        <taxon>Coniophorineae</taxon>
        <taxon>Serpulaceae</taxon>
        <taxon>Serpula</taxon>
    </lineage>
</organism>
<protein>
    <submittedName>
        <fullName evidence="2">Uncharacterized protein</fullName>
    </submittedName>
</protein>
<dbReference type="EMBL" id="GL945428">
    <property type="protein sequence ID" value="EGO30826.1"/>
    <property type="molecule type" value="Genomic_DNA"/>
</dbReference>
<evidence type="ECO:0000313" key="2">
    <source>
        <dbReference type="EMBL" id="EGO30826.1"/>
    </source>
</evidence>
<accession>F8NFE7</accession>
<dbReference type="AlphaFoldDB" id="F8NFE7"/>
<keyword evidence="1" id="KW-0175">Coiled coil</keyword>
<dbReference type="Proteomes" id="UP000008064">
    <property type="component" value="Unassembled WGS sequence"/>
</dbReference>
<proteinExistence type="predicted"/>
<evidence type="ECO:0000256" key="1">
    <source>
        <dbReference type="SAM" id="Coils"/>
    </source>
</evidence>
<feature type="coiled-coil region" evidence="1">
    <location>
        <begin position="34"/>
        <end position="68"/>
    </location>
</feature>
<dbReference type="RefSeq" id="XP_007312710.1">
    <property type="nucleotide sequence ID" value="XM_007312648.1"/>
</dbReference>
<dbReference type="KEGG" id="sla:SERLADRAFT_432465"/>